<dbReference type="InterPro" id="IPR016181">
    <property type="entry name" value="Acyl_CoA_acyltransferase"/>
</dbReference>
<dbReference type="Proteomes" id="UP000029986">
    <property type="component" value="Chromosome"/>
</dbReference>
<dbReference type="Pfam" id="PF00583">
    <property type="entry name" value="Acetyltransf_1"/>
    <property type="match status" value="1"/>
</dbReference>
<dbReference type="SUPFAM" id="SSF55729">
    <property type="entry name" value="Acyl-CoA N-acyltransferases (Nat)"/>
    <property type="match status" value="1"/>
</dbReference>
<evidence type="ECO:0000313" key="2">
    <source>
        <dbReference type="EMBL" id="AIU71094.1"/>
    </source>
</evidence>
<dbReference type="InterPro" id="IPR000182">
    <property type="entry name" value="GNAT_dom"/>
</dbReference>
<sequence length="152" mass="17299">MPAINVKHATVEDVHHLYNLLPEFSASHSLQDLINRLNNKETCILVAYKNEKPVGFKLGYALSDTTFYSWLGGVLPHSRRDGIAQVLLHTQEDWALNHGYQRIEVKTRNCFPAMLIMLIKNGYQLSELEVADNIADNRVRLVKCLTHGTNDK</sequence>
<dbReference type="GO" id="GO:0016747">
    <property type="term" value="F:acyltransferase activity, transferring groups other than amino-acyl groups"/>
    <property type="evidence" value="ECO:0007669"/>
    <property type="project" value="InterPro"/>
</dbReference>
<organism evidence="2 3">
    <name type="scientific">Hafnia alvei FB1</name>
    <dbReference type="NCBI Taxonomy" id="1453496"/>
    <lineage>
        <taxon>Bacteria</taxon>
        <taxon>Pseudomonadati</taxon>
        <taxon>Pseudomonadota</taxon>
        <taxon>Gammaproteobacteria</taxon>
        <taxon>Enterobacterales</taxon>
        <taxon>Hafniaceae</taxon>
        <taxon>Hafnia</taxon>
    </lineage>
</organism>
<name>A0A097QX94_HAFAL</name>
<dbReference type="EMBL" id="CP009706">
    <property type="protein sequence ID" value="AIU71094.1"/>
    <property type="molecule type" value="Genomic_DNA"/>
</dbReference>
<feature type="domain" description="N-acetyltransferase" evidence="1">
    <location>
        <begin position="4"/>
        <end position="146"/>
    </location>
</feature>
<dbReference type="eggNOG" id="COG0456">
    <property type="taxonomic scope" value="Bacteria"/>
</dbReference>
<evidence type="ECO:0000259" key="1">
    <source>
        <dbReference type="PROSITE" id="PS51186"/>
    </source>
</evidence>
<dbReference type="PATRIC" id="fig|1453496.5.peg.178"/>
<dbReference type="AlphaFoldDB" id="A0A097QX94"/>
<keyword evidence="2" id="KW-0808">Transferase</keyword>
<evidence type="ECO:0000313" key="3">
    <source>
        <dbReference type="Proteomes" id="UP000029986"/>
    </source>
</evidence>
<accession>A0A097QX94</accession>
<dbReference type="OrthoDB" id="9812289at2"/>
<dbReference type="PROSITE" id="PS51186">
    <property type="entry name" value="GNAT"/>
    <property type="match status" value="1"/>
</dbReference>
<dbReference type="CDD" id="cd04301">
    <property type="entry name" value="NAT_SF"/>
    <property type="match status" value="1"/>
</dbReference>
<dbReference type="Gene3D" id="3.40.630.30">
    <property type="match status" value="1"/>
</dbReference>
<dbReference type="HOGENOM" id="CLU_127573_0_0_6"/>
<protein>
    <submittedName>
        <fullName evidence="2">GCN5 family acetyltransferase</fullName>
    </submittedName>
</protein>
<reference evidence="2 3" key="1">
    <citation type="journal article" date="2014" name="Gut Pathog.">
        <title>Gene clusters of Hafnia alvei strain FB1 important in survival and pathogenesis: a draft genome perspective.</title>
        <authorList>
            <person name="Tan J.Y."/>
            <person name="Yin W.F."/>
            <person name="Chan K.G."/>
        </authorList>
    </citation>
    <scope>NUCLEOTIDE SEQUENCE [LARGE SCALE GENOMIC DNA]</scope>
    <source>
        <strain evidence="2 3">FB1</strain>
    </source>
</reference>
<keyword evidence="3" id="KW-1185">Reference proteome</keyword>
<dbReference type="KEGG" id="hav:AT03_00880"/>
<gene>
    <name evidence="2" type="ORF">AT03_00880</name>
</gene>
<dbReference type="RefSeq" id="WP_025797282.1">
    <property type="nucleotide sequence ID" value="NZ_CP009706.1"/>
</dbReference>
<proteinExistence type="predicted"/>